<keyword evidence="4" id="KW-0391">Immunity</keyword>
<name>A0A8K0P156_LADFU</name>
<dbReference type="Proteomes" id="UP000792457">
    <property type="component" value="Unassembled WGS sequence"/>
</dbReference>
<evidence type="ECO:0000256" key="1">
    <source>
        <dbReference type="ARBA" id="ARBA00008501"/>
    </source>
</evidence>
<comment type="caution">
    <text evidence="7">The sequence shown here is derived from an EMBL/GenBank/DDBJ whole genome shotgun (WGS) entry which is preliminary data.</text>
</comment>
<reference evidence="7" key="2">
    <citation type="submission" date="2017-10" db="EMBL/GenBank/DDBJ databases">
        <title>Ladona fulva Genome sequencing and assembly.</title>
        <authorList>
            <person name="Murali S."/>
            <person name="Richards S."/>
            <person name="Bandaranaike D."/>
            <person name="Bellair M."/>
            <person name="Blankenburg K."/>
            <person name="Chao H."/>
            <person name="Dinh H."/>
            <person name="Doddapaneni H."/>
            <person name="Dugan-Rocha S."/>
            <person name="Elkadiri S."/>
            <person name="Gnanaolivu R."/>
            <person name="Hernandez B."/>
            <person name="Skinner E."/>
            <person name="Javaid M."/>
            <person name="Lee S."/>
            <person name="Li M."/>
            <person name="Ming W."/>
            <person name="Munidasa M."/>
            <person name="Muniz J."/>
            <person name="Nguyen L."/>
            <person name="Hughes D."/>
            <person name="Osuji N."/>
            <person name="Pu L.-L."/>
            <person name="Puazo M."/>
            <person name="Qu C."/>
            <person name="Quiroz J."/>
            <person name="Raj R."/>
            <person name="Weissenberger G."/>
            <person name="Xin Y."/>
            <person name="Zou X."/>
            <person name="Han Y."/>
            <person name="Worley K."/>
            <person name="Muzny D."/>
            <person name="Gibbs R."/>
        </authorList>
    </citation>
    <scope>NUCLEOTIDE SEQUENCE</scope>
    <source>
        <strain evidence="7">Sampled in the wild</strain>
    </source>
</reference>
<dbReference type="EMBL" id="KZ308583">
    <property type="protein sequence ID" value="KAG8231905.1"/>
    <property type="molecule type" value="Genomic_DNA"/>
</dbReference>
<dbReference type="GO" id="GO:0042832">
    <property type="term" value="P:defense response to protozoan"/>
    <property type="evidence" value="ECO:0007669"/>
    <property type="project" value="UniProtKB-ARBA"/>
</dbReference>
<dbReference type="FunFam" id="2.60.40.4060:FF:000003">
    <property type="entry name" value="Ferric chelate reductase 1"/>
    <property type="match status" value="1"/>
</dbReference>
<organism evidence="7 8">
    <name type="scientific">Ladona fulva</name>
    <name type="common">Scarce chaser dragonfly</name>
    <name type="synonym">Libellula fulva</name>
    <dbReference type="NCBI Taxonomy" id="123851"/>
    <lineage>
        <taxon>Eukaryota</taxon>
        <taxon>Metazoa</taxon>
        <taxon>Ecdysozoa</taxon>
        <taxon>Arthropoda</taxon>
        <taxon>Hexapoda</taxon>
        <taxon>Insecta</taxon>
        <taxon>Pterygota</taxon>
        <taxon>Palaeoptera</taxon>
        <taxon>Odonata</taxon>
        <taxon>Epiprocta</taxon>
        <taxon>Anisoptera</taxon>
        <taxon>Libelluloidea</taxon>
        <taxon>Libellulidae</taxon>
        <taxon>Ladona</taxon>
    </lineage>
</organism>
<protein>
    <recommendedName>
        <fullName evidence="6">Reelin domain-containing protein</fullName>
    </recommendedName>
</protein>
<keyword evidence="3" id="KW-0399">Innate immunity</keyword>
<dbReference type="PROSITE" id="PS51019">
    <property type="entry name" value="REELIN"/>
    <property type="match status" value="1"/>
</dbReference>
<dbReference type="GO" id="GO:0042742">
    <property type="term" value="P:defense response to bacterium"/>
    <property type="evidence" value="ECO:0007669"/>
    <property type="project" value="UniProtKB-KW"/>
</dbReference>
<gene>
    <name evidence="7" type="ORF">J437_LFUL011374</name>
</gene>
<evidence type="ECO:0000313" key="8">
    <source>
        <dbReference type="Proteomes" id="UP000792457"/>
    </source>
</evidence>
<dbReference type="GO" id="GO:0016020">
    <property type="term" value="C:membrane"/>
    <property type="evidence" value="ECO:0007669"/>
    <property type="project" value="TreeGrafter"/>
</dbReference>
<evidence type="ECO:0000256" key="5">
    <source>
        <dbReference type="ARBA" id="ARBA00023022"/>
    </source>
</evidence>
<accession>A0A8K0P156</accession>
<evidence type="ECO:0000256" key="4">
    <source>
        <dbReference type="ARBA" id="ARBA00022859"/>
    </source>
</evidence>
<evidence type="ECO:0000256" key="3">
    <source>
        <dbReference type="ARBA" id="ARBA00022588"/>
    </source>
</evidence>
<keyword evidence="5" id="KW-0044">Antibiotic</keyword>
<dbReference type="Pfam" id="PF02014">
    <property type="entry name" value="Reeler"/>
    <property type="match status" value="1"/>
</dbReference>
<evidence type="ECO:0000256" key="2">
    <source>
        <dbReference type="ARBA" id="ARBA00022529"/>
    </source>
</evidence>
<proteinExistence type="inferred from homology"/>
<keyword evidence="2" id="KW-0929">Antimicrobial</keyword>
<dbReference type="GO" id="GO:0045087">
    <property type="term" value="P:innate immune response"/>
    <property type="evidence" value="ECO:0007669"/>
    <property type="project" value="UniProtKB-KW"/>
</dbReference>
<sequence length="215" mass="23951">IFSFADLSLTSHRRPTTQSILEARYRRISSSTNILTRATFVNARWRSIFLHSSTMHLVWYLVALSAFVTLSLTYSTGAPPEACDDMIPQHHAEIQKSSTFPYGIKLSKNKISSGNKVEVTIFGKNGENFRGFFVQGRVGNKRFGQFDPAPNSKLVDCKGGIKDAITHSDSDLKDSVTVTWNSPKRLSERVVFWATVAANGSTYWVAEKSQPLSVV</sequence>
<dbReference type="Gene3D" id="2.60.40.4060">
    <property type="entry name" value="Reeler domain"/>
    <property type="match status" value="1"/>
</dbReference>
<reference evidence="7" key="1">
    <citation type="submission" date="2013-04" db="EMBL/GenBank/DDBJ databases">
        <authorList>
            <person name="Qu J."/>
            <person name="Murali S.C."/>
            <person name="Bandaranaike D."/>
            <person name="Bellair M."/>
            <person name="Blankenburg K."/>
            <person name="Chao H."/>
            <person name="Dinh H."/>
            <person name="Doddapaneni H."/>
            <person name="Downs B."/>
            <person name="Dugan-Rocha S."/>
            <person name="Elkadiri S."/>
            <person name="Gnanaolivu R.D."/>
            <person name="Hernandez B."/>
            <person name="Javaid M."/>
            <person name="Jayaseelan J.C."/>
            <person name="Lee S."/>
            <person name="Li M."/>
            <person name="Ming W."/>
            <person name="Munidasa M."/>
            <person name="Muniz J."/>
            <person name="Nguyen L."/>
            <person name="Ongeri F."/>
            <person name="Osuji N."/>
            <person name="Pu L.-L."/>
            <person name="Puazo M."/>
            <person name="Qu C."/>
            <person name="Quiroz J."/>
            <person name="Raj R."/>
            <person name="Weissenberger G."/>
            <person name="Xin Y."/>
            <person name="Zou X."/>
            <person name="Han Y."/>
            <person name="Richards S."/>
            <person name="Worley K."/>
            <person name="Muzny D."/>
            <person name="Gibbs R."/>
        </authorList>
    </citation>
    <scope>NUCLEOTIDE SEQUENCE</scope>
    <source>
        <strain evidence="7">Sampled in the wild</strain>
    </source>
</reference>
<dbReference type="PANTHER" id="PTHR45828">
    <property type="entry name" value="CYTOCHROME B561/FERRIC REDUCTASE TRANSMEMBRANE"/>
    <property type="match status" value="1"/>
</dbReference>
<dbReference type="PANTHER" id="PTHR45828:SF33">
    <property type="entry name" value="DOMON DOMAIN-CONTAINING PROTEIN"/>
    <property type="match status" value="1"/>
</dbReference>
<dbReference type="OrthoDB" id="6418377at2759"/>
<keyword evidence="8" id="KW-1185">Reference proteome</keyword>
<dbReference type="InterPro" id="IPR051237">
    <property type="entry name" value="Ferric-chelate_Red/DefProt"/>
</dbReference>
<dbReference type="AlphaFoldDB" id="A0A8K0P156"/>
<dbReference type="CDD" id="cd08544">
    <property type="entry name" value="Reeler"/>
    <property type="match status" value="1"/>
</dbReference>
<comment type="similarity">
    <text evidence="1">Belongs to the insect defense protein family.</text>
</comment>
<evidence type="ECO:0000259" key="6">
    <source>
        <dbReference type="PROSITE" id="PS51019"/>
    </source>
</evidence>
<feature type="domain" description="Reelin" evidence="6">
    <location>
        <begin position="60"/>
        <end position="215"/>
    </location>
</feature>
<dbReference type="InterPro" id="IPR002861">
    <property type="entry name" value="Reeler_dom"/>
</dbReference>
<feature type="non-terminal residue" evidence="7">
    <location>
        <position position="1"/>
    </location>
</feature>
<dbReference type="InterPro" id="IPR042307">
    <property type="entry name" value="Reeler_sf"/>
</dbReference>
<evidence type="ECO:0000313" key="7">
    <source>
        <dbReference type="EMBL" id="KAG8231905.1"/>
    </source>
</evidence>